<evidence type="ECO:0000313" key="5">
    <source>
        <dbReference type="Proteomes" id="UP001153618"/>
    </source>
</evidence>
<feature type="compositionally biased region" description="Pro residues" evidence="1">
    <location>
        <begin position="298"/>
        <end position="311"/>
    </location>
</feature>
<evidence type="ECO:0000313" key="4">
    <source>
        <dbReference type="EMBL" id="CAG8174590.1"/>
    </source>
</evidence>
<keyword evidence="3" id="KW-0732">Signal</keyword>
<keyword evidence="2" id="KW-0812">Transmembrane</keyword>
<feature type="signal peptide" evidence="3">
    <location>
        <begin position="1"/>
        <end position="24"/>
    </location>
</feature>
<name>A0A9W4MZ12_PENOL</name>
<feature type="region of interest" description="Disordered" evidence="1">
    <location>
        <begin position="183"/>
        <end position="246"/>
    </location>
</feature>
<feature type="compositionally biased region" description="Polar residues" evidence="1">
    <location>
        <begin position="105"/>
        <end position="119"/>
    </location>
</feature>
<dbReference type="EMBL" id="CAJVOS010000038">
    <property type="protein sequence ID" value="CAG8174590.1"/>
    <property type="molecule type" value="Genomic_DNA"/>
</dbReference>
<protein>
    <submittedName>
        <fullName evidence="4">Uncharacterized protein</fullName>
    </submittedName>
</protein>
<feature type="chain" id="PRO_5040864155" evidence="3">
    <location>
        <begin position="25"/>
        <end position="412"/>
    </location>
</feature>
<feature type="region of interest" description="Disordered" evidence="1">
    <location>
        <begin position="100"/>
        <end position="138"/>
    </location>
</feature>
<evidence type="ECO:0000256" key="2">
    <source>
        <dbReference type="SAM" id="Phobius"/>
    </source>
</evidence>
<evidence type="ECO:0000256" key="1">
    <source>
        <dbReference type="SAM" id="MobiDB-lite"/>
    </source>
</evidence>
<dbReference type="OrthoDB" id="4524805at2759"/>
<keyword evidence="2" id="KW-0472">Membrane</keyword>
<dbReference type="Proteomes" id="UP001153618">
    <property type="component" value="Unassembled WGS sequence"/>
</dbReference>
<feature type="compositionally biased region" description="Polar residues" evidence="1">
    <location>
        <begin position="333"/>
        <end position="343"/>
    </location>
</feature>
<feature type="transmembrane region" description="Helical" evidence="2">
    <location>
        <begin position="48"/>
        <end position="70"/>
    </location>
</feature>
<evidence type="ECO:0000256" key="3">
    <source>
        <dbReference type="SAM" id="SignalP"/>
    </source>
</evidence>
<dbReference type="AlphaFoldDB" id="A0A9W4MZ12"/>
<feature type="compositionally biased region" description="Polar residues" evidence="1">
    <location>
        <begin position="187"/>
        <end position="199"/>
    </location>
</feature>
<gene>
    <name evidence="4" type="ORF">POLS_LOCUS6758</name>
</gene>
<reference evidence="4" key="1">
    <citation type="submission" date="2021-07" db="EMBL/GenBank/DDBJ databases">
        <authorList>
            <person name="Branca A.L. A."/>
        </authorList>
    </citation>
    <scope>NUCLEOTIDE SEQUENCE</scope>
</reference>
<organism evidence="4 5">
    <name type="scientific">Penicillium olsonii</name>
    <dbReference type="NCBI Taxonomy" id="99116"/>
    <lineage>
        <taxon>Eukaryota</taxon>
        <taxon>Fungi</taxon>
        <taxon>Dikarya</taxon>
        <taxon>Ascomycota</taxon>
        <taxon>Pezizomycotina</taxon>
        <taxon>Eurotiomycetes</taxon>
        <taxon>Eurotiomycetidae</taxon>
        <taxon>Eurotiales</taxon>
        <taxon>Aspergillaceae</taxon>
        <taxon>Penicillium</taxon>
    </lineage>
</organism>
<proteinExistence type="predicted"/>
<keyword evidence="5" id="KW-1185">Reference proteome</keyword>
<feature type="compositionally biased region" description="Low complexity" evidence="1">
    <location>
        <begin position="312"/>
        <end position="327"/>
    </location>
</feature>
<sequence>MGSTAFFLRAILTILVVNTDSAWAEVVAQRADNWPAPPVVNKPLLAIQIGSIVGAYVIFVALLLALLIFVGRRLRRSVQSSNYTLHMEMLKPVRPPLSMDPSPVSPMSHNLPSPKSSGFKSWGSLHRSARPSQPSINGSMLTVDESIVATDRQRAQNEMEMLYAAVMEHDAQKASGVDLSMKEPEYQTRSPDSQITNPFTDRGSHESDHSLAPLKSPTKGFNSSRLSKLFNSGSRANPDPSKVRSPRLALRKLPISSPMASPAPTTPQAYIPENPPLSPRIYNPGPPPTVPRLQIEPPVMPAPGRSRPPAPLTLAPAASASPSSSLPFREAYPQQSAPATKTTFLERPSKHRAGPMTGMPTPYSPYMPFTPVTPFTPGRTVTKRQRKREERGNGLQVLNEDDLVKNDDDIWG</sequence>
<accession>A0A9W4MZ12</accession>
<feature type="region of interest" description="Disordered" evidence="1">
    <location>
        <begin position="295"/>
        <end position="412"/>
    </location>
</feature>
<comment type="caution">
    <text evidence="4">The sequence shown here is derived from an EMBL/GenBank/DDBJ whole genome shotgun (WGS) entry which is preliminary data.</text>
</comment>
<feature type="compositionally biased region" description="Polar residues" evidence="1">
    <location>
        <begin position="219"/>
        <end position="235"/>
    </location>
</feature>
<feature type="compositionally biased region" description="Basic and acidic residues" evidence="1">
    <location>
        <begin position="402"/>
        <end position="412"/>
    </location>
</feature>
<keyword evidence="2" id="KW-1133">Transmembrane helix</keyword>